<dbReference type="EMBL" id="AHMM02000025">
    <property type="protein sequence ID" value="EQA34935.1"/>
    <property type="molecule type" value="Genomic_DNA"/>
</dbReference>
<proteinExistence type="predicted"/>
<comment type="caution">
    <text evidence="1">The sequence shown here is derived from an EMBL/GenBank/DDBJ whole genome shotgun (WGS) entry which is preliminary data.</text>
</comment>
<accession>V6HGV0</accession>
<gene>
    <name evidence="1" type="ORF">LEP1GSC047_1129</name>
</gene>
<evidence type="ECO:0000313" key="1">
    <source>
        <dbReference type="EMBL" id="EQA34935.1"/>
    </source>
</evidence>
<name>V6HGV0_9LEPT</name>
<organism evidence="1 2">
    <name type="scientific">Leptospira inadai serovar Lyme str. 10</name>
    <dbReference type="NCBI Taxonomy" id="1049790"/>
    <lineage>
        <taxon>Bacteria</taxon>
        <taxon>Pseudomonadati</taxon>
        <taxon>Spirochaetota</taxon>
        <taxon>Spirochaetia</taxon>
        <taxon>Leptospirales</taxon>
        <taxon>Leptospiraceae</taxon>
        <taxon>Leptospira</taxon>
    </lineage>
</organism>
<sequence length="47" mass="5615">MESGQNPEHYIPIPNLRKYHSIFPGRFTPKNRFVNRRESVIQHLNPV</sequence>
<reference evidence="1 2" key="1">
    <citation type="submission" date="2013-05" db="EMBL/GenBank/DDBJ databases">
        <authorList>
            <person name="Harkins D.M."/>
            <person name="Durkin A.S."/>
            <person name="Brinkac L.M."/>
            <person name="Haft D.H."/>
            <person name="Selengut J.D."/>
            <person name="Sanka R."/>
            <person name="DePew J."/>
            <person name="Purushe J."/>
            <person name="Hartskeerl R.A."/>
            <person name="Ahmed A."/>
            <person name="van der Linden H."/>
            <person name="Goris M.G.A."/>
            <person name="Vinetz J.M."/>
            <person name="Sutton G.G."/>
            <person name="Nierman W.C."/>
            <person name="Fouts D.E."/>
        </authorList>
    </citation>
    <scope>NUCLEOTIDE SEQUENCE [LARGE SCALE GENOMIC DNA]</scope>
    <source>
        <strain evidence="1 2">10</strain>
    </source>
</reference>
<dbReference type="STRING" id="1049790.LEP1GSC047_1129"/>
<dbReference type="Proteomes" id="UP000018719">
    <property type="component" value="Unassembled WGS sequence"/>
</dbReference>
<protein>
    <submittedName>
        <fullName evidence="1">Uncharacterized protein</fullName>
    </submittedName>
</protein>
<dbReference type="AlphaFoldDB" id="V6HGV0"/>
<evidence type="ECO:0000313" key="2">
    <source>
        <dbReference type="Proteomes" id="UP000018719"/>
    </source>
</evidence>